<organism evidence="1 2">
    <name type="scientific">Eretmocerus hayati</name>
    <dbReference type="NCBI Taxonomy" id="131215"/>
    <lineage>
        <taxon>Eukaryota</taxon>
        <taxon>Metazoa</taxon>
        <taxon>Ecdysozoa</taxon>
        <taxon>Arthropoda</taxon>
        <taxon>Hexapoda</taxon>
        <taxon>Insecta</taxon>
        <taxon>Pterygota</taxon>
        <taxon>Neoptera</taxon>
        <taxon>Endopterygota</taxon>
        <taxon>Hymenoptera</taxon>
        <taxon>Apocrita</taxon>
        <taxon>Proctotrupomorpha</taxon>
        <taxon>Chalcidoidea</taxon>
        <taxon>Aphelinidae</taxon>
        <taxon>Aphelininae</taxon>
        <taxon>Eretmocerus</taxon>
    </lineage>
</organism>
<gene>
    <name evidence="1" type="ORF">QAD02_023787</name>
</gene>
<dbReference type="EMBL" id="CM056741">
    <property type="protein sequence ID" value="KAJ8687992.1"/>
    <property type="molecule type" value="Genomic_DNA"/>
</dbReference>
<sequence length="248" mass="27143">MQHEGNTEIETSSKSSSTPSRPFHVTLTLKREPDSSPVFCKVESANKFHQHRTLKLSAEAVYKIDISFNPPQTLEALEIGGRRLQIRERCRDSTVSAYSAHHTTRDSAISIRGQRERLIIAMHVLGSGRLGTALQVKYYPAEDPSTRTGSRLHSIELDAAQVEGRLVVLGSASSDTSAVASASMARRLSRQRRLQTEEEIYDIDVDPSESQQQLKVASGSTSSERHGDEGAVAGRKSSSDGSSIELPL</sequence>
<reference evidence="1" key="1">
    <citation type="submission" date="2023-04" db="EMBL/GenBank/DDBJ databases">
        <title>A chromosome-level genome assembly of the parasitoid wasp Eretmocerus hayati.</title>
        <authorList>
            <person name="Zhong Y."/>
            <person name="Liu S."/>
            <person name="Liu Y."/>
        </authorList>
    </citation>
    <scope>NUCLEOTIDE SEQUENCE</scope>
    <source>
        <strain evidence="1">ZJU_SS_LIU_2023</strain>
    </source>
</reference>
<name>A0ACC2PX79_9HYME</name>
<comment type="caution">
    <text evidence="1">The sequence shown here is derived from an EMBL/GenBank/DDBJ whole genome shotgun (WGS) entry which is preliminary data.</text>
</comment>
<proteinExistence type="predicted"/>
<protein>
    <submittedName>
        <fullName evidence="1">Uncharacterized protein</fullName>
    </submittedName>
</protein>
<evidence type="ECO:0000313" key="1">
    <source>
        <dbReference type="EMBL" id="KAJ8687992.1"/>
    </source>
</evidence>
<accession>A0ACC2PX79</accession>
<keyword evidence="2" id="KW-1185">Reference proteome</keyword>
<evidence type="ECO:0000313" key="2">
    <source>
        <dbReference type="Proteomes" id="UP001239111"/>
    </source>
</evidence>
<dbReference type="Proteomes" id="UP001239111">
    <property type="component" value="Chromosome 1"/>
</dbReference>